<keyword evidence="1" id="KW-0812">Transmembrane</keyword>
<keyword evidence="3" id="KW-1185">Reference proteome</keyword>
<feature type="transmembrane region" description="Helical" evidence="1">
    <location>
        <begin position="54"/>
        <end position="73"/>
    </location>
</feature>
<name>A0AAW0FNP8_9APHY</name>
<evidence type="ECO:0000313" key="2">
    <source>
        <dbReference type="EMBL" id="KAK7682618.1"/>
    </source>
</evidence>
<comment type="caution">
    <text evidence="2">The sequence shown here is derived from an EMBL/GenBank/DDBJ whole genome shotgun (WGS) entry which is preliminary data.</text>
</comment>
<dbReference type="EMBL" id="JASBNA010000035">
    <property type="protein sequence ID" value="KAK7682618.1"/>
    <property type="molecule type" value="Genomic_DNA"/>
</dbReference>
<keyword evidence="1" id="KW-1133">Transmembrane helix</keyword>
<organism evidence="2 3">
    <name type="scientific">Cerrena zonata</name>
    <dbReference type="NCBI Taxonomy" id="2478898"/>
    <lineage>
        <taxon>Eukaryota</taxon>
        <taxon>Fungi</taxon>
        <taxon>Dikarya</taxon>
        <taxon>Basidiomycota</taxon>
        <taxon>Agaricomycotina</taxon>
        <taxon>Agaricomycetes</taxon>
        <taxon>Polyporales</taxon>
        <taxon>Cerrenaceae</taxon>
        <taxon>Cerrena</taxon>
    </lineage>
</organism>
<keyword evidence="1" id="KW-0472">Membrane</keyword>
<accession>A0AAW0FNP8</accession>
<sequence>MAKVYGFVPGYDYLVSRAVQKNLVPTQPTDEEEEVDAIQAALYDIIDEAELGRVVELILVRIGIMPMFAIVLATKRNKLWVTKDDIARLKKIIGTGQNPAWYWQYNNKY</sequence>
<protein>
    <submittedName>
        <fullName evidence="2">Uncharacterized protein</fullName>
    </submittedName>
</protein>
<evidence type="ECO:0000256" key="1">
    <source>
        <dbReference type="SAM" id="Phobius"/>
    </source>
</evidence>
<evidence type="ECO:0000313" key="3">
    <source>
        <dbReference type="Proteomes" id="UP001385951"/>
    </source>
</evidence>
<dbReference type="AlphaFoldDB" id="A0AAW0FNP8"/>
<proteinExistence type="predicted"/>
<gene>
    <name evidence="2" type="ORF">QCA50_014418</name>
</gene>
<dbReference type="Proteomes" id="UP001385951">
    <property type="component" value="Unassembled WGS sequence"/>
</dbReference>
<reference evidence="2 3" key="1">
    <citation type="submission" date="2022-09" db="EMBL/GenBank/DDBJ databases">
        <authorList>
            <person name="Palmer J.M."/>
        </authorList>
    </citation>
    <scope>NUCLEOTIDE SEQUENCE [LARGE SCALE GENOMIC DNA]</scope>
    <source>
        <strain evidence="2 3">DSM 7382</strain>
    </source>
</reference>